<keyword evidence="2" id="KW-1185">Reference proteome</keyword>
<evidence type="ECO:0000313" key="2">
    <source>
        <dbReference type="Proteomes" id="UP001207468"/>
    </source>
</evidence>
<evidence type="ECO:0000313" key="1">
    <source>
        <dbReference type="EMBL" id="KAI9437860.1"/>
    </source>
</evidence>
<dbReference type="Proteomes" id="UP001207468">
    <property type="component" value="Unassembled WGS sequence"/>
</dbReference>
<comment type="caution">
    <text evidence="1">The sequence shown here is derived from an EMBL/GenBank/DDBJ whole genome shotgun (WGS) entry which is preliminary data.</text>
</comment>
<sequence>MRAKQPFLSSRPLTTPLAHFNVSELPSGIPTYTPGRPPRHSSLPAPPTVQLPWLSLQPLVRPIFYDPISTITQTPTQPSRRHSIALPPQPPLQANHHNYFFSVPKISVPVDFHPLSVPFPPANAYHVSELTPRGQETSAFPHVRFSERNLIIPSQISMREPRKGWHNRRGDQLWTSKGHYKPAPPGQEYPPDLTNYPDYGEGWMNEEGVRIDMQHRLIPKAPLRSALKRPSQVSIADANPRTWVVHD</sequence>
<name>A0ACC0TTD1_9AGAM</name>
<organism evidence="1 2">
    <name type="scientific">Russula earlei</name>
    <dbReference type="NCBI Taxonomy" id="71964"/>
    <lineage>
        <taxon>Eukaryota</taxon>
        <taxon>Fungi</taxon>
        <taxon>Dikarya</taxon>
        <taxon>Basidiomycota</taxon>
        <taxon>Agaricomycotina</taxon>
        <taxon>Agaricomycetes</taxon>
        <taxon>Russulales</taxon>
        <taxon>Russulaceae</taxon>
        <taxon>Russula</taxon>
    </lineage>
</organism>
<reference evidence="1" key="1">
    <citation type="submission" date="2021-03" db="EMBL/GenBank/DDBJ databases">
        <title>Evolutionary priming and transition to the ectomycorrhizal habit in an iconic lineage of mushroom-forming fungi: is preadaptation a requirement?</title>
        <authorList>
            <consortium name="DOE Joint Genome Institute"/>
            <person name="Looney B.P."/>
            <person name="Miyauchi S."/>
            <person name="Morin E."/>
            <person name="Drula E."/>
            <person name="Courty P.E."/>
            <person name="Chicoki N."/>
            <person name="Fauchery L."/>
            <person name="Kohler A."/>
            <person name="Kuo A."/>
            <person name="LaButti K."/>
            <person name="Pangilinan J."/>
            <person name="Lipzen A."/>
            <person name="Riley R."/>
            <person name="Andreopoulos W."/>
            <person name="He G."/>
            <person name="Johnson J."/>
            <person name="Barry K.W."/>
            <person name="Grigoriev I.V."/>
            <person name="Nagy L."/>
            <person name="Hibbett D."/>
            <person name="Henrissat B."/>
            <person name="Matheny P.B."/>
            <person name="Labbe J."/>
            <person name="Martin A.F."/>
        </authorList>
    </citation>
    <scope>NUCLEOTIDE SEQUENCE</scope>
    <source>
        <strain evidence="1">BPL698</strain>
    </source>
</reference>
<dbReference type="EMBL" id="JAGFNK010000879">
    <property type="protein sequence ID" value="KAI9437860.1"/>
    <property type="molecule type" value="Genomic_DNA"/>
</dbReference>
<gene>
    <name evidence="1" type="ORF">F5148DRAFT_989427</name>
</gene>
<accession>A0ACC0TTD1</accession>
<proteinExistence type="predicted"/>
<protein>
    <submittedName>
        <fullName evidence="1">Uncharacterized protein</fullName>
    </submittedName>
</protein>